<dbReference type="OrthoDB" id="5645422at2"/>
<dbReference type="Proteomes" id="UP000054703">
    <property type="component" value="Unassembled WGS sequence"/>
</dbReference>
<protein>
    <submittedName>
        <fullName evidence="3">Transposase IS66 family protein</fullName>
    </submittedName>
</protein>
<dbReference type="Pfam" id="PF03050">
    <property type="entry name" value="DDE_Tnp_IS66"/>
    <property type="match status" value="1"/>
</dbReference>
<dbReference type="RefSeq" id="WP_058514830.1">
    <property type="nucleotide sequence ID" value="NZ_CAAAIH010000009.1"/>
</dbReference>
<dbReference type="STRING" id="45074.Lsan_2860"/>
<dbReference type="AlphaFoldDB" id="A0A0W0YIF7"/>
<dbReference type="EMBL" id="LNYU01000081">
    <property type="protein sequence ID" value="KTD56700.1"/>
    <property type="molecule type" value="Genomic_DNA"/>
</dbReference>
<feature type="domain" description="Transposase IS66 central" evidence="2">
    <location>
        <begin position="207"/>
        <end position="496"/>
    </location>
</feature>
<sequence length="554" mass="62589">MSLGKELPKLIEKSQEQIDETIQAINASTLPEEVKSLACNCIYVATWIPRALLQHKITVSNLRRLIFGKGLKLQSNNKSTNGKTNKNTNSTKGQDHQASDNAANQGFLDEAPTTNTKTPGHGRISHQSYEHSFAHQLTVNGMAAGTYCPEYCGGRLYSLPPGILVRIKGQNLACVHKYWVEKLRCALCGKVFSADVPASVGQDKYDAAFKSLLALQKYYLGMPFHRQAYFQSLLGVPVPASTQWQLVEGLAGCALPVFSVLEYMAANGSLIHNDDTVLRIVDVIHHNRLNPNEKRTGMYTTGILSHYKDHKIALFYNSKRHSGENMDRLLAKRDTQLEHALQMCDALSHNVPESFKTILCNCLSHGFRKFDELKEFYPELCLTIIQWLGQVFQHDEASRALNHNNQERLAYHQKHSAPIMEQLKDHMELLIESKQVEPNEALGKAIKYMQRHWEKLTRYLHVAGAPIDNNVLERALKIPIRNRKNSLFYKTEYGAMIGGVLTSIIYTCSLAEINPYHYLVALQEYQTLVAARPKSWLPWNFQESLALLKIDCAA</sequence>
<name>A0A0W0YIF7_9GAMM</name>
<keyword evidence="4" id="KW-1185">Reference proteome</keyword>
<reference evidence="3 4" key="1">
    <citation type="submission" date="2015-11" db="EMBL/GenBank/DDBJ databases">
        <title>Genomic analysis of 38 Legionella species identifies large and diverse effector repertoires.</title>
        <authorList>
            <person name="Burstein D."/>
            <person name="Amaro F."/>
            <person name="Zusman T."/>
            <person name="Lifshitz Z."/>
            <person name="Cohen O."/>
            <person name="Gilbert J.A."/>
            <person name="Pupko T."/>
            <person name="Shuman H.A."/>
            <person name="Segal G."/>
        </authorList>
    </citation>
    <scope>NUCLEOTIDE SEQUENCE [LARGE SCALE GENOMIC DNA]</scope>
    <source>
        <strain evidence="3 4">SC-63-C7</strain>
    </source>
</reference>
<organism evidence="3 4">
    <name type="scientific">Legionella santicrucis</name>
    <dbReference type="NCBI Taxonomy" id="45074"/>
    <lineage>
        <taxon>Bacteria</taxon>
        <taxon>Pseudomonadati</taxon>
        <taxon>Pseudomonadota</taxon>
        <taxon>Gammaproteobacteria</taxon>
        <taxon>Legionellales</taxon>
        <taxon>Legionellaceae</taxon>
        <taxon>Legionella</taxon>
    </lineage>
</organism>
<evidence type="ECO:0000256" key="1">
    <source>
        <dbReference type="SAM" id="MobiDB-lite"/>
    </source>
</evidence>
<comment type="caution">
    <text evidence="3">The sequence shown here is derived from an EMBL/GenBank/DDBJ whole genome shotgun (WGS) entry which is preliminary data.</text>
</comment>
<dbReference type="PANTHER" id="PTHR33678">
    <property type="entry name" value="BLL1576 PROTEIN"/>
    <property type="match status" value="1"/>
</dbReference>
<feature type="compositionally biased region" description="Low complexity" evidence="1">
    <location>
        <begin position="76"/>
        <end position="92"/>
    </location>
</feature>
<feature type="region of interest" description="Disordered" evidence="1">
    <location>
        <begin position="76"/>
        <end position="100"/>
    </location>
</feature>
<dbReference type="PANTHER" id="PTHR33678:SF2">
    <property type="match status" value="1"/>
</dbReference>
<evidence type="ECO:0000313" key="3">
    <source>
        <dbReference type="EMBL" id="KTD56700.1"/>
    </source>
</evidence>
<accession>A0A0W0YIF7</accession>
<dbReference type="PATRIC" id="fig|45074.5.peg.3071"/>
<evidence type="ECO:0000259" key="2">
    <source>
        <dbReference type="Pfam" id="PF03050"/>
    </source>
</evidence>
<gene>
    <name evidence="3" type="ORF">Lsan_2860</name>
</gene>
<dbReference type="InterPro" id="IPR052344">
    <property type="entry name" value="Transposase-related"/>
</dbReference>
<proteinExistence type="predicted"/>
<evidence type="ECO:0000313" key="4">
    <source>
        <dbReference type="Proteomes" id="UP000054703"/>
    </source>
</evidence>
<dbReference type="InterPro" id="IPR004291">
    <property type="entry name" value="Transposase_IS66_central"/>
</dbReference>
<feature type="region of interest" description="Disordered" evidence="1">
    <location>
        <begin position="106"/>
        <end position="125"/>
    </location>
</feature>